<dbReference type="Gene3D" id="3.30.750.24">
    <property type="entry name" value="STAS domain"/>
    <property type="match status" value="1"/>
</dbReference>
<evidence type="ECO:0000256" key="3">
    <source>
        <dbReference type="ARBA" id="ARBA00022989"/>
    </source>
</evidence>
<dbReference type="InterPro" id="IPR001902">
    <property type="entry name" value="SLC26A/SulP_fam"/>
</dbReference>
<feature type="transmembrane region" description="Helical" evidence="6">
    <location>
        <begin position="542"/>
        <end position="559"/>
    </location>
</feature>
<dbReference type="InterPro" id="IPR011547">
    <property type="entry name" value="SLC26A/SulP_dom"/>
</dbReference>
<protein>
    <submittedName>
        <fullName evidence="8">Prestin</fullName>
    </submittedName>
</protein>
<dbReference type="Pfam" id="PF01740">
    <property type="entry name" value="STAS"/>
    <property type="match status" value="1"/>
</dbReference>
<feature type="transmembrane region" description="Helical" evidence="6">
    <location>
        <begin position="397"/>
        <end position="414"/>
    </location>
</feature>
<evidence type="ECO:0000313" key="8">
    <source>
        <dbReference type="EMBL" id="KRY19862.1"/>
    </source>
</evidence>
<dbReference type="EMBL" id="JYDQ01000031">
    <property type="protein sequence ID" value="KRY19862.1"/>
    <property type="molecule type" value="Genomic_DNA"/>
</dbReference>
<dbReference type="PROSITE" id="PS50801">
    <property type="entry name" value="STAS"/>
    <property type="match status" value="1"/>
</dbReference>
<organism evidence="8 9">
    <name type="scientific">Trichinella patagoniensis</name>
    <dbReference type="NCBI Taxonomy" id="990121"/>
    <lineage>
        <taxon>Eukaryota</taxon>
        <taxon>Metazoa</taxon>
        <taxon>Ecdysozoa</taxon>
        <taxon>Nematoda</taxon>
        <taxon>Enoplea</taxon>
        <taxon>Dorylaimia</taxon>
        <taxon>Trichinellida</taxon>
        <taxon>Trichinellidae</taxon>
        <taxon>Trichinella</taxon>
    </lineage>
</organism>
<evidence type="ECO:0000256" key="1">
    <source>
        <dbReference type="ARBA" id="ARBA00004141"/>
    </source>
</evidence>
<dbReference type="GO" id="GO:0016020">
    <property type="term" value="C:membrane"/>
    <property type="evidence" value="ECO:0007669"/>
    <property type="project" value="UniProtKB-SubCell"/>
</dbReference>
<evidence type="ECO:0000313" key="9">
    <source>
        <dbReference type="Proteomes" id="UP000054783"/>
    </source>
</evidence>
<feature type="domain" description="STAS" evidence="7">
    <location>
        <begin position="620"/>
        <end position="766"/>
    </location>
</feature>
<dbReference type="NCBIfam" id="TIGR00815">
    <property type="entry name" value="sulP"/>
    <property type="match status" value="1"/>
</dbReference>
<dbReference type="GO" id="GO:0055085">
    <property type="term" value="P:transmembrane transport"/>
    <property type="evidence" value="ECO:0007669"/>
    <property type="project" value="InterPro"/>
</dbReference>
<accession>A0A0V1A4V6</accession>
<feature type="transmembrane region" description="Helical" evidence="6">
    <location>
        <begin position="365"/>
        <end position="385"/>
    </location>
</feature>
<dbReference type="Pfam" id="PF00916">
    <property type="entry name" value="Sulfate_transp"/>
    <property type="match status" value="1"/>
</dbReference>
<dbReference type="CDD" id="cd07042">
    <property type="entry name" value="STAS_SulP_like_sulfate_transporter"/>
    <property type="match status" value="1"/>
</dbReference>
<feature type="transmembrane region" description="Helical" evidence="6">
    <location>
        <begin position="323"/>
        <end position="345"/>
    </location>
</feature>
<evidence type="ECO:0000256" key="2">
    <source>
        <dbReference type="ARBA" id="ARBA00022692"/>
    </source>
</evidence>
<evidence type="ECO:0000256" key="5">
    <source>
        <dbReference type="SAM" id="MobiDB-lite"/>
    </source>
</evidence>
<feature type="transmembrane region" description="Helical" evidence="6">
    <location>
        <begin position="195"/>
        <end position="213"/>
    </location>
</feature>
<evidence type="ECO:0000259" key="7">
    <source>
        <dbReference type="PROSITE" id="PS50801"/>
    </source>
</evidence>
<evidence type="ECO:0000256" key="4">
    <source>
        <dbReference type="ARBA" id="ARBA00023136"/>
    </source>
</evidence>
<feature type="compositionally biased region" description="Polar residues" evidence="5">
    <location>
        <begin position="75"/>
        <end position="86"/>
    </location>
</feature>
<dbReference type="InterPro" id="IPR002645">
    <property type="entry name" value="STAS_dom"/>
</dbReference>
<feature type="transmembrane region" description="Helical" evidence="6">
    <location>
        <begin position="519"/>
        <end position="536"/>
    </location>
</feature>
<comment type="subcellular location">
    <subcellularLocation>
        <location evidence="1">Membrane</location>
        <topology evidence="1">Multi-pass membrane protein</topology>
    </subcellularLocation>
</comment>
<dbReference type="InterPro" id="IPR036513">
    <property type="entry name" value="STAS_dom_sf"/>
</dbReference>
<feature type="transmembrane region" description="Helical" evidence="6">
    <location>
        <begin position="166"/>
        <end position="183"/>
    </location>
</feature>
<sequence>MNFFVSFLADKILKTKQLLPIECENHHEKICACLIFVFRPKYTMPDNAGFNNDENHQHTPPHNNNNNNSDAEDPSSPSHQSNGLQNSAANHKANNLVTFFKRKLSGVTQLSSQLHLHHQGRKVVVDRPVYSLHHFEDHYGCEENNTVSLSERVKEKVRKNFYCNRERLLGIFYTFFPIFQWLPKYEWKRYFVSDLLAGITVGVMSVPQGMAFARLARVSPIHGLYINFIPTLIYAIIGTSRHASIGGEATSSLLMGTMVDKHLPLPGNNDTVVSEPVDYTALDIAVSAAMLEGLFLLMMGVLRLGFVSVYLSDQLVGGFTTGIAVHVFTSQFPALFGLTVSGHHGPGQLIATYVEFFSIIHRTNWATFVGSTVCIVFLLVVKLLIDPIVKQKLRVPLPSELVVVIVGTVVSYYADLQKTYKLRVVGNIPAGFPTPVIPRFDLMQKLVIDVLILAIVAYSLSVSLCKLYAKKHNYKINPYQEFFAYGGMNCIGAVFQSWPAGNSLSRILVYEGAGGTSQLAAIIGTLIVVITILFIAPYLEQLPVFCLASMIVVACFFMLRQLKDLKPLWKTCKIEFSIYLVTFLAVVLIDVTYGLAVSIFPTVQELGTVEHSDIYGEVTKYNKVHVIPGIRVFHFTAPLYYANVEHFRPKLYKRCGIDIERYKQKQQSAAAGKNASPDKKNNSETTAMPEIELHHIVIDCSGFSYVDLMGVNVMKQVYNEMHELGITVFFANCNPSVRRILFKANFFDVVPKEYVFVTLHDAVLAALKLDRIHSSRSLVEMERLVNAITESSVDDTHLRGEKYSQITAFYPELCDKFSKDT</sequence>
<keyword evidence="2 6" id="KW-0812">Transmembrane</keyword>
<feature type="transmembrane region" description="Helical" evidence="6">
    <location>
        <begin position="225"/>
        <end position="245"/>
    </location>
</feature>
<feature type="transmembrane region" description="Helical" evidence="6">
    <location>
        <begin position="446"/>
        <end position="469"/>
    </location>
</feature>
<name>A0A0V1A4V6_9BILA</name>
<keyword evidence="9" id="KW-1185">Reference proteome</keyword>
<dbReference type="PANTHER" id="PTHR11814">
    <property type="entry name" value="SULFATE TRANSPORTER"/>
    <property type="match status" value="1"/>
</dbReference>
<feature type="region of interest" description="Disordered" evidence="5">
    <location>
        <begin position="48"/>
        <end position="86"/>
    </location>
</feature>
<keyword evidence="3 6" id="KW-1133">Transmembrane helix</keyword>
<feature type="transmembrane region" description="Helical" evidence="6">
    <location>
        <begin position="579"/>
        <end position="600"/>
    </location>
</feature>
<gene>
    <name evidence="8" type="ORF">T12_6233</name>
</gene>
<comment type="caution">
    <text evidence="8">The sequence shown here is derived from an EMBL/GenBank/DDBJ whole genome shotgun (WGS) entry which is preliminary data.</text>
</comment>
<proteinExistence type="predicted"/>
<dbReference type="Proteomes" id="UP000054783">
    <property type="component" value="Unassembled WGS sequence"/>
</dbReference>
<keyword evidence="4 6" id="KW-0472">Membrane</keyword>
<evidence type="ECO:0000256" key="6">
    <source>
        <dbReference type="SAM" id="Phobius"/>
    </source>
</evidence>
<dbReference type="STRING" id="990121.A0A0V1A4V6"/>
<feature type="transmembrane region" description="Helical" evidence="6">
    <location>
        <begin position="284"/>
        <end position="311"/>
    </location>
</feature>
<dbReference type="SUPFAM" id="SSF52091">
    <property type="entry name" value="SpoIIaa-like"/>
    <property type="match status" value="1"/>
</dbReference>
<reference evidence="8 9" key="1">
    <citation type="submission" date="2015-01" db="EMBL/GenBank/DDBJ databases">
        <title>Evolution of Trichinella species and genotypes.</title>
        <authorList>
            <person name="Korhonen P.K."/>
            <person name="Edoardo P."/>
            <person name="Giuseppe L.R."/>
            <person name="Gasser R.B."/>
        </authorList>
    </citation>
    <scope>NUCLEOTIDE SEQUENCE [LARGE SCALE GENOMIC DNA]</scope>
    <source>
        <strain evidence="8">ISS2496</strain>
    </source>
</reference>
<dbReference type="AlphaFoldDB" id="A0A0V1A4V6"/>